<feature type="domain" description="HYR" evidence="4">
    <location>
        <begin position="811"/>
        <end position="892"/>
    </location>
</feature>
<keyword evidence="6" id="KW-1185">Reference proteome</keyword>
<evidence type="ECO:0000259" key="4">
    <source>
        <dbReference type="PROSITE" id="PS50825"/>
    </source>
</evidence>
<protein>
    <recommendedName>
        <fullName evidence="4">HYR domain-containing protein</fullName>
    </recommendedName>
</protein>
<reference evidence="5 6" key="1">
    <citation type="submission" date="2019-08" db="EMBL/GenBank/DDBJ databases">
        <title>Ulvibacter marinistellae sp. nov., isolated from a starfish, Patiria pectinifera.</title>
        <authorList>
            <person name="Kawano K."/>
            <person name="Ushijima N."/>
            <person name="Kihara M."/>
            <person name="Itoh H."/>
        </authorList>
    </citation>
    <scope>NUCLEOTIDE SEQUENCE [LARGE SCALE GENOMIC DNA]</scope>
    <source>
        <strain evidence="5 6">KK4</strain>
    </source>
</reference>
<dbReference type="InterPro" id="IPR013783">
    <property type="entry name" value="Ig-like_fold"/>
</dbReference>
<dbReference type="PANTHER" id="PTHR24273:SF32">
    <property type="entry name" value="HYALIN"/>
    <property type="match status" value="1"/>
</dbReference>
<dbReference type="PROSITE" id="PS50825">
    <property type="entry name" value="HYR"/>
    <property type="match status" value="7"/>
</dbReference>
<dbReference type="Proteomes" id="UP000326994">
    <property type="component" value="Unassembled WGS sequence"/>
</dbReference>
<keyword evidence="1 3" id="KW-0732">Signal</keyword>
<evidence type="ECO:0000256" key="3">
    <source>
        <dbReference type="SAM" id="SignalP"/>
    </source>
</evidence>
<feature type="domain" description="HYR" evidence="4">
    <location>
        <begin position="1452"/>
        <end position="1533"/>
    </location>
</feature>
<dbReference type="OrthoDB" id="9805017at2"/>
<feature type="domain" description="HYR" evidence="4">
    <location>
        <begin position="1131"/>
        <end position="1213"/>
    </location>
</feature>
<dbReference type="Pfam" id="PF02494">
    <property type="entry name" value="HYR"/>
    <property type="match status" value="9"/>
</dbReference>
<proteinExistence type="predicted"/>
<dbReference type="NCBIfam" id="TIGR04183">
    <property type="entry name" value="Por_Secre_tail"/>
    <property type="match status" value="1"/>
</dbReference>
<evidence type="ECO:0000313" key="6">
    <source>
        <dbReference type="Proteomes" id="UP000326994"/>
    </source>
</evidence>
<feature type="domain" description="HYR" evidence="4">
    <location>
        <begin position="1935"/>
        <end position="2019"/>
    </location>
</feature>
<gene>
    <name evidence="5" type="ORF">ULMS_12730</name>
</gene>
<evidence type="ECO:0000256" key="2">
    <source>
        <dbReference type="ARBA" id="ARBA00022737"/>
    </source>
</evidence>
<comment type="caution">
    <text evidence="5">The sequence shown here is derived from an EMBL/GenBank/DDBJ whole genome shotgun (WGS) entry which is preliminary data.</text>
</comment>
<evidence type="ECO:0000313" key="5">
    <source>
        <dbReference type="EMBL" id="GEQ85765.1"/>
    </source>
</evidence>
<accession>A0A5J4G0D6</accession>
<sequence length="2109" mass="220370">MKKNTLLFITIAFFLFSYSGFTQCGPGQNISQNIEQVSLPSQPGDAYGQSFTTFCNGSIESLTVYTNGQASATLLMTIFEGTDATTPLATQPFTINNGTTEFLIPFPSNPAVINGGVYTYIISGQTLPISWQASFGNAYPNGSILELQPGEFPNYHDPTFDFRFIVGFVDEVDPIAICQDITVQLDATGNVTILPSSIDGGTSDDSGSFTLTLDNDTFDCNNVGANMVQLTATDAAGNSDICNATITIEDTMPPIITCPEDITESADINCMFTLDDYRALATVTDNCAASISITQNPAPGTAIGLGVTQITLEATDGTNAIDCIFNVTIVDDTPPVINCPSDQTRIVNINCEYVIQDYRFIATFSDNCNSIIISQTPPIGTIVGPGTVQITLEATDGTNTENCMFDLTVIDNEDPLLICPSAQTENADTNCQFEVPDYSLLASIEDRCGIASIVQTPAAGTFIGIGDTLIDLVVTDTSNNSSICNFTLTVLDNTPPIIGCPLNQTVSADINCGFILEDYTTLATTSDNCGNVTITQNPVAGTTILTGTTTITLFANDGTNSNTCTFDITVIDDTPPEISCPADITENVDASCTFTLGNYTTLATATDNCTIVSITQSPVPGTAVMAGVTQITLTAFDGTNTTDCNFNITVIDGTPPEITCPDNQTESANADCQFEVPDYTALAVFSDDCGISTVTQTPTAGTLVNIGNTIVEISVSDGTNTESCSFNLNVIDDTPPIIGCPLNQTVSADINCGFILEDYTTLAITSDNCGNVTITQNPVAGTTILTGTTTITLFANDGTNSNTCTFDITVIDNTPPEISCPADITENVDATCTFTIEDYTTLATATDNCTIVSITQSPVPGTAVIAGVTQITLTTFDGTNTTDCNFNITVIDGTPPEITCPDNQTESANADCQFEVPDYTALAVFSDDCGITTVTQTPTAGTLVNIGNTIVEISVSDGTNTESCSFNLNVIDDTPLVIECPMNETVSADINCEFIIPDYTSIIMTIENCGPVTVTQNPVAGTIVSTGANTITISADDGQDFVECMFDVIVNDNIPPTISCPIDQFESVDVDCMFSVPDYTSLALAMDNCTVISVEQNPLPGTLVGLGDTTITLIVSDGTNTDTCSFNLNVKDNTPPVVTCPDNITAFGDPNTCDFIVPDYLSLVTASDNCSIVSVTQDPPVGTIVTPGNLIVTFTAFDGLNETSCDFTVTIIDNTPPTIMCPPTQIVTVNSDCQFILPDYTSLVTANDACSTPTIVQTPLAGTIVNVGTTIVTMEASDSQNTTSCTFEVILEDNTNPIAICQDFTILLDALGTATLSPSDIDDGSSDSCSTVSLTVDIDTFDCSNIGINPVVLTVTDNAGNTSSCTAMVTVEDIIAPQAICQNITIQLDALGMAVITPAEIDGGSTDACGINNLAIDITTFDCSNIGTNNVTLFVSDNNGNNSSCVSIVTVEDTLPPTAICQDITVQLDTMGIANIVAADVNNGSTDNCGVDTISIDINTFDCSNIGTNNVTLTVTDIFGNSSQCTAIVTVENNNIPTAICQNITVQLDTTGMVTIIPSDIDGGSVLTCIATTPLSIDIDTFDCSNIGPNDVILTVTDDQGNTNSCTATVTVEDTIAPQVLCQNITVQLDATGTISITPAAIDGGSSDACGISATSIDIDTFDCSNIGANNVTLTVTDINGNTQSCIAVVTVEETENPIALCQNITVSLDASGFVTIIPSDVDAGSSDNCSIATIMIDNDTFDCTNIGENDVILTVTDTFGNESSCTAVVTIEDTTAPTAVCQDITVMLDANGTATITAADVDGGSSDACGIEFTAIDITSFDCSDVGANNVILTVIDLYGNEATCTAVVTVNELNATPIAVCQNVTIPLMQNGTATLLPQALDGGSSGAGCSNGLSIDINTFDCSDIGTPVMVTLTITNGNGDTDSCVAFVNVIDGLAPEVLCPADQTVISTGPYVLPDYFATGEAMAIDNCTDPVTVTDQDPNPGTLLEQGTHIITLSAQDNNGFEGECTFVLTVDDTLGNNTSQISLATITLYPNPATNYIILSNPQNAALTSLSIYNLNGKLVQNEDLIMMGVNKKIDVSLLQSANYLVIIESEQGQITKQLLIE</sequence>
<evidence type="ECO:0000256" key="1">
    <source>
        <dbReference type="ARBA" id="ARBA00022729"/>
    </source>
</evidence>
<feature type="domain" description="HYR" evidence="4">
    <location>
        <begin position="571"/>
        <end position="652"/>
    </location>
</feature>
<feature type="chain" id="PRO_5023804605" description="HYR domain-containing protein" evidence="3">
    <location>
        <begin position="25"/>
        <end position="2109"/>
    </location>
</feature>
<dbReference type="PANTHER" id="PTHR24273">
    <property type="entry name" value="FI04643P-RELATED"/>
    <property type="match status" value="1"/>
</dbReference>
<name>A0A5J4G0D6_9FLAO</name>
<organism evidence="5 6">
    <name type="scientific">Patiriisocius marinistellae</name>
    <dbReference type="NCBI Taxonomy" id="2494560"/>
    <lineage>
        <taxon>Bacteria</taxon>
        <taxon>Pseudomonadati</taxon>
        <taxon>Bacteroidota</taxon>
        <taxon>Flavobacteriia</taxon>
        <taxon>Flavobacteriales</taxon>
        <taxon>Flavobacteriaceae</taxon>
        <taxon>Patiriisocius</taxon>
    </lineage>
</organism>
<feature type="domain" description="HYR" evidence="4">
    <location>
        <begin position="249"/>
        <end position="331"/>
    </location>
</feature>
<dbReference type="InterPro" id="IPR026444">
    <property type="entry name" value="Secre_tail"/>
</dbReference>
<dbReference type="Gene3D" id="2.60.40.10">
    <property type="entry name" value="Immunoglobulins"/>
    <property type="match status" value="2"/>
</dbReference>
<dbReference type="InterPro" id="IPR003410">
    <property type="entry name" value="HYR_dom"/>
</dbReference>
<keyword evidence="2" id="KW-0677">Repeat</keyword>
<dbReference type="EMBL" id="BKCF01000001">
    <property type="protein sequence ID" value="GEQ85765.1"/>
    <property type="molecule type" value="Genomic_DNA"/>
</dbReference>
<dbReference type="RefSeq" id="WP_151893663.1">
    <property type="nucleotide sequence ID" value="NZ_BKCF01000001.1"/>
</dbReference>
<dbReference type="Pfam" id="PF18962">
    <property type="entry name" value="Por_Secre_tail"/>
    <property type="match status" value="1"/>
</dbReference>
<feature type="domain" description="HYR" evidence="4">
    <location>
        <begin position="410"/>
        <end position="492"/>
    </location>
</feature>
<feature type="signal peptide" evidence="3">
    <location>
        <begin position="1"/>
        <end position="24"/>
    </location>
</feature>